<accession>A0A804L298</accession>
<evidence type="ECO:0000256" key="3">
    <source>
        <dbReference type="SAM" id="MobiDB-lite"/>
    </source>
</evidence>
<dbReference type="PANTHER" id="PTHR10288">
    <property type="entry name" value="KH DOMAIN CONTAINING RNA BINDING PROTEIN"/>
    <property type="match status" value="1"/>
</dbReference>
<feature type="domain" description="K Homology" evidence="4">
    <location>
        <begin position="61"/>
        <end position="145"/>
    </location>
</feature>
<dbReference type="EMBL" id="HG996476">
    <property type="protein sequence ID" value="CAG1855103.1"/>
    <property type="molecule type" value="Genomic_DNA"/>
</dbReference>
<dbReference type="GO" id="GO:0005737">
    <property type="term" value="C:cytoplasm"/>
    <property type="evidence" value="ECO:0000318"/>
    <property type="project" value="GO_Central"/>
</dbReference>
<keyword evidence="7" id="KW-1185">Reference proteome</keyword>
<proteinExistence type="predicted"/>
<gene>
    <name evidence="5" type="ORF">GSMUA_333290.1</name>
</gene>
<dbReference type="PROSITE" id="PS50084">
    <property type="entry name" value="KH_TYPE_1"/>
    <property type="match status" value="5"/>
</dbReference>
<dbReference type="GO" id="GO:0005634">
    <property type="term" value="C:nucleus"/>
    <property type="evidence" value="ECO:0000318"/>
    <property type="project" value="GO_Central"/>
</dbReference>
<dbReference type="Gene3D" id="3.30.1370.10">
    <property type="entry name" value="K Homology domain, type 1"/>
    <property type="match status" value="3"/>
</dbReference>
<evidence type="ECO:0000313" key="7">
    <source>
        <dbReference type="Proteomes" id="UP000012960"/>
    </source>
</evidence>
<feature type="domain" description="K Homology" evidence="4">
    <location>
        <begin position="173"/>
        <end position="248"/>
    </location>
</feature>
<dbReference type="CDD" id="cd22460">
    <property type="entry name" value="KH-I_PEPPER_rpt2_like"/>
    <property type="match status" value="2"/>
</dbReference>
<dbReference type="Gene3D" id="3.30.310.210">
    <property type="match status" value="1"/>
</dbReference>
<dbReference type="Pfam" id="PF00013">
    <property type="entry name" value="KH_1"/>
    <property type="match status" value="5"/>
</dbReference>
<reference evidence="6" key="2">
    <citation type="submission" date="2021-05" db="UniProtKB">
        <authorList>
            <consortium name="EnsemblPlants"/>
        </authorList>
    </citation>
    <scope>IDENTIFICATION</scope>
    <source>
        <strain evidence="6">subsp. malaccensis</strain>
    </source>
</reference>
<dbReference type="OMA" id="VHHPKPG"/>
<dbReference type="SUPFAM" id="SSF54791">
    <property type="entry name" value="Eukaryotic type KH-domain (KH-domain type I)"/>
    <property type="match status" value="5"/>
</dbReference>
<dbReference type="Gramene" id="Ma10_t30930.1">
    <property type="protein sequence ID" value="Ma10_p30930.1"/>
    <property type="gene ID" value="Ma10_g30930"/>
</dbReference>
<evidence type="ECO:0000256" key="1">
    <source>
        <dbReference type="ARBA" id="ARBA00022737"/>
    </source>
</evidence>
<evidence type="ECO:0000259" key="4">
    <source>
        <dbReference type="SMART" id="SM00322"/>
    </source>
</evidence>
<dbReference type="InterPro" id="IPR004088">
    <property type="entry name" value="KH_dom_type_1"/>
</dbReference>
<keyword evidence="1" id="KW-0677">Repeat</keyword>
<feature type="region of interest" description="Disordered" evidence="3">
    <location>
        <begin position="1"/>
        <end position="55"/>
    </location>
</feature>
<feature type="domain" description="K Homology" evidence="4">
    <location>
        <begin position="388"/>
        <end position="463"/>
    </location>
</feature>
<dbReference type="Proteomes" id="UP000012960">
    <property type="component" value="Unplaced"/>
</dbReference>
<sequence>MEGPKRPLDLSSVAAAAGEPNPASPSPSSSSSSSASASKRRHPPSARVPFRSPPPLKPSSVQIIFRILCPGDKSGGVVGKGGAFLRRCREETGARIRVEDPVPGSDERVVVVVAEAQPKRWAEAGGGEAEADASPAQRALIRVFERILRVDEDGLGEGIDGGGGGTKEKGMHGLVLCRLLAQGNQVGSVLGKGGKVVEKIRQGSGAQVRVFGKDQVPPCASAGDELIHISGSFSSVKKALLSVSSCLQDYQRTEPTSSARTVPLVPMDPYAHWNYFPSPHVSEYHFRGYAPNPGAEISPSSQRKVEVVFRMLCSNDKVWSIIGKGGIVIRTMQNETGASIKIADPVSDSDERVITISAHEISELCRSPAQDAVLRVHSRLSEMLDKGSAVAARLLVPSHQIGCLLGKGGAVIAEMRRATGASIRIFLKEQVPKCAQPNDEVVQVTGTFQSVQDALLLITSRIRDIIFPFKTYSSAGIGQSAHATYEMPFVLPTARHELTPSGANPPVSISDSADHAVGFHNTLDRQHPVSQSVDQLGVDRGSYGNETPRPCPATDCAAPTLTPEVVNSGNTRRNQDAGTSLDFESGLIGSGSQANVVRSKTVEVVVPQQYLGFVYGDNGSNLADLREISGAKVAVRDPKPGATEGAVTISGTIEQTRTAQSLLHAFILCGLEHN</sequence>
<dbReference type="FunCoup" id="A0A804L298">
    <property type="interactions" value="565"/>
</dbReference>
<feature type="domain" description="K Homology" evidence="4">
    <location>
        <begin position="598"/>
        <end position="668"/>
    </location>
</feature>
<feature type="domain" description="K Homology" evidence="4">
    <location>
        <begin position="305"/>
        <end position="378"/>
    </location>
</feature>
<keyword evidence="2" id="KW-0694">RNA-binding</keyword>
<feature type="compositionally biased region" description="Polar residues" evidence="3">
    <location>
        <begin position="565"/>
        <end position="578"/>
    </location>
</feature>
<dbReference type="AlphaFoldDB" id="A0A804L298"/>
<dbReference type="GO" id="GO:0003729">
    <property type="term" value="F:mRNA binding"/>
    <property type="evidence" value="ECO:0000318"/>
    <property type="project" value="GO_Central"/>
</dbReference>
<dbReference type="CDD" id="cd22462">
    <property type="entry name" value="KH-I_HEN4_like_rpt5"/>
    <property type="match status" value="1"/>
</dbReference>
<feature type="compositionally biased region" description="Low complexity" evidence="3">
    <location>
        <begin position="12"/>
        <end position="37"/>
    </location>
</feature>
<evidence type="ECO:0000256" key="2">
    <source>
        <dbReference type="PROSITE-ProRule" id="PRU00117"/>
    </source>
</evidence>
<name>A0A804L298_MUSAM</name>
<protein>
    <submittedName>
        <fullName evidence="5">(wild Malaysian banana) hypothetical protein</fullName>
    </submittedName>
</protein>
<dbReference type="CDD" id="cd22459">
    <property type="entry name" value="KH-I_PEPPER_rpt1_like"/>
    <property type="match status" value="1"/>
</dbReference>
<dbReference type="EnsemblPlants" id="Ma10_t30930.1">
    <property type="protein sequence ID" value="Ma10_p30930.1"/>
    <property type="gene ID" value="Ma10_g30930"/>
</dbReference>
<feature type="region of interest" description="Disordered" evidence="3">
    <location>
        <begin position="544"/>
        <end position="579"/>
    </location>
</feature>
<dbReference type="OrthoDB" id="442947at2759"/>
<evidence type="ECO:0000313" key="6">
    <source>
        <dbReference type="EnsemblPlants" id="Ma10_p30930.1"/>
    </source>
</evidence>
<reference evidence="5" key="1">
    <citation type="submission" date="2021-03" db="EMBL/GenBank/DDBJ databases">
        <authorList>
            <consortium name="Genoscope - CEA"/>
            <person name="William W."/>
        </authorList>
    </citation>
    <scope>NUCLEOTIDE SEQUENCE</scope>
    <source>
        <strain evidence="5">Doubled-haploid Pahang</strain>
    </source>
</reference>
<dbReference type="InterPro" id="IPR036612">
    <property type="entry name" value="KH_dom_type_1_sf"/>
</dbReference>
<evidence type="ECO:0000313" key="5">
    <source>
        <dbReference type="EMBL" id="CAG1855103.1"/>
    </source>
</evidence>
<organism evidence="6 7">
    <name type="scientific">Musa acuminata subsp. malaccensis</name>
    <name type="common">Wild banana</name>
    <name type="synonym">Musa malaccensis</name>
    <dbReference type="NCBI Taxonomy" id="214687"/>
    <lineage>
        <taxon>Eukaryota</taxon>
        <taxon>Viridiplantae</taxon>
        <taxon>Streptophyta</taxon>
        <taxon>Embryophyta</taxon>
        <taxon>Tracheophyta</taxon>
        <taxon>Spermatophyta</taxon>
        <taxon>Magnoliopsida</taxon>
        <taxon>Liliopsida</taxon>
        <taxon>Zingiberales</taxon>
        <taxon>Musaceae</taxon>
        <taxon>Musa</taxon>
    </lineage>
</organism>
<dbReference type="InterPro" id="IPR004087">
    <property type="entry name" value="KH_dom"/>
</dbReference>
<dbReference type="SMART" id="SM00322">
    <property type="entry name" value="KH"/>
    <property type="match status" value="5"/>
</dbReference>